<dbReference type="PROSITE" id="PS00211">
    <property type="entry name" value="ABC_TRANSPORTER_1"/>
    <property type="match status" value="1"/>
</dbReference>
<sequence>MSTTVGVRDLEVSLSGTTIVRDIDLETASGEMVGLVGPNGSGKTTALRTLYRALRPSSGNVEVVGRPVATYRRRELAQRLAVVTQESDQSVQLPVQEAVALGRACHRGWLEPLTGTDRAVVRQALEQVGLGAFADREVATLSGGERQRVAIARALAQRPHVLVLDEPTNHLDLHHQLAILELLEELARGGMAVLLTLHDLRLAVEHCDRLVVLQQGRVAAQGRPDRVINAELLREVFGVHGQLRFDDSGRPRLEINRSAGTGAPTADARRGGLHTRTSTA</sequence>
<evidence type="ECO:0000313" key="5">
    <source>
        <dbReference type="EMBL" id="MDS1269542.1"/>
    </source>
</evidence>
<evidence type="ECO:0000259" key="4">
    <source>
        <dbReference type="PROSITE" id="PS50893"/>
    </source>
</evidence>
<dbReference type="CDD" id="cd03214">
    <property type="entry name" value="ABC_Iron-Siderophores_B12_Hemin"/>
    <property type="match status" value="1"/>
</dbReference>
<proteinExistence type="predicted"/>
<dbReference type="SUPFAM" id="SSF52540">
    <property type="entry name" value="P-loop containing nucleoside triphosphate hydrolases"/>
    <property type="match status" value="1"/>
</dbReference>
<dbReference type="PANTHER" id="PTHR42794:SF2">
    <property type="entry name" value="ABC TRANSPORTER ATP-BINDING PROTEIN"/>
    <property type="match status" value="1"/>
</dbReference>
<feature type="domain" description="ABC transporter" evidence="4">
    <location>
        <begin position="5"/>
        <end position="240"/>
    </location>
</feature>
<dbReference type="InterPro" id="IPR027417">
    <property type="entry name" value="P-loop_NTPase"/>
</dbReference>
<evidence type="ECO:0000313" key="6">
    <source>
        <dbReference type="Proteomes" id="UP001250214"/>
    </source>
</evidence>
<organism evidence="5 6">
    <name type="scientific">Lipingzhangella rawalii</name>
    <dbReference type="NCBI Taxonomy" id="2055835"/>
    <lineage>
        <taxon>Bacteria</taxon>
        <taxon>Bacillati</taxon>
        <taxon>Actinomycetota</taxon>
        <taxon>Actinomycetes</taxon>
        <taxon>Streptosporangiales</taxon>
        <taxon>Nocardiopsidaceae</taxon>
        <taxon>Lipingzhangella</taxon>
    </lineage>
</organism>
<dbReference type="RefSeq" id="WP_310911007.1">
    <property type="nucleotide sequence ID" value="NZ_JAVLVT010000001.1"/>
</dbReference>
<dbReference type="Proteomes" id="UP001250214">
    <property type="component" value="Unassembled WGS sequence"/>
</dbReference>
<keyword evidence="1" id="KW-0547">Nucleotide-binding</keyword>
<accession>A0ABU2H2M5</accession>
<evidence type="ECO:0000256" key="2">
    <source>
        <dbReference type="ARBA" id="ARBA00022840"/>
    </source>
</evidence>
<feature type="region of interest" description="Disordered" evidence="3">
    <location>
        <begin position="250"/>
        <end position="280"/>
    </location>
</feature>
<reference evidence="6" key="1">
    <citation type="submission" date="2023-07" db="EMBL/GenBank/DDBJ databases">
        <title>Novel species in the genus Lipingzhangella isolated from Sambhar Salt Lake.</title>
        <authorList>
            <person name="Jiya N."/>
            <person name="Kajale S."/>
            <person name="Sharma A."/>
        </authorList>
    </citation>
    <scope>NUCLEOTIDE SEQUENCE [LARGE SCALE GENOMIC DNA]</scope>
    <source>
        <strain evidence="6">LS1_29</strain>
    </source>
</reference>
<dbReference type="Gene3D" id="3.40.50.300">
    <property type="entry name" value="P-loop containing nucleotide triphosphate hydrolases"/>
    <property type="match status" value="1"/>
</dbReference>
<gene>
    <name evidence="5" type="ORF">RIF23_04430</name>
</gene>
<dbReference type="InterPro" id="IPR003439">
    <property type="entry name" value="ABC_transporter-like_ATP-bd"/>
</dbReference>
<protein>
    <submittedName>
        <fullName evidence="5">ABC transporter ATP-binding protein</fullName>
    </submittedName>
</protein>
<dbReference type="Pfam" id="PF00005">
    <property type="entry name" value="ABC_tran"/>
    <property type="match status" value="1"/>
</dbReference>
<dbReference type="InterPro" id="IPR017871">
    <property type="entry name" value="ABC_transporter-like_CS"/>
</dbReference>
<name>A0ABU2H2M5_9ACTN</name>
<dbReference type="SMART" id="SM00382">
    <property type="entry name" value="AAA"/>
    <property type="match status" value="1"/>
</dbReference>
<keyword evidence="2 5" id="KW-0067">ATP-binding</keyword>
<comment type="caution">
    <text evidence="5">The sequence shown here is derived from an EMBL/GenBank/DDBJ whole genome shotgun (WGS) entry which is preliminary data.</text>
</comment>
<dbReference type="InterPro" id="IPR003593">
    <property type="entry name" value="AAA+_ATPase"/>
</dbReference>
<dbReference type="PANTHER" id="PTHR42794">
    <property type="entry name" value="HEMIN IMPORT ATP-BINDING PROTEIN HMUV"/>
    <property type="match status" value="1"/>
</dbReference>
<evidence type="ECO:0000256" key="1">
    <source>
        <dbReference type="ARBA" id="ARBA00022741"/>
    </source>
</evidence>
<keyword evidence="6" id="KW-1185">Reference proteome</keyword>
<dbReference type="PROSITE" id="PS50893">
    <property type="entry name" value="ABC_TRANSPORTER_2"/>
    <property type="match status" value="1"/>
</dbReference>
<dbReference type="GO" id="GO:0005524">
    <property type="term" value="F:ATP binding"/>
    <property type="evidence" value="ECO:0007669"/>
    <property type="project" value="UniProtKB-KW"/>
</dbReference>
<dbReference type="EMBL" id="JAVLVT010000001">
    <property type="protein sequence ID" value="MDS1269542.1"/>
    <property type="molecule type" value="Genomic_DNA"/>
</dbReference>
<evidence type="ECO:0000256" key="3">
    <source>
        <dbReference type="SAM" id="MobiDB-lite"/>
    </source>
</evidence>